<feature type="compositionally biased region" description="Low complexity" evidence="1">
    <location>
        <begin position="14"/>
        <end position="30"/>
    </location>
</feature>
<evidence type="ECO:0000313" key="3">
    <source>
        <dbReference type="Proteomes" id="UP001556367"/>
    </source>
</evidence>
<name>A0ABR3IPA7_9AGAR</name>
<comment type="caution">
    <text evidence="2">The sequence shown here is derived from an EMBL/GenBank/DDBJ whole genome shotgun (WGS) entry which is preliminary data.</text>
</comment>
<organism evidence="2 3">
    <name type="scientific">Hohenbuehelia grisea</name>
    <dbReference type="NCBI Taxonomy" id="104357"/>
    <lineage>
        <taxon>Eukaryota</taxon>
        <taxon>Fungi</taxon>
        <taxon>Dikarya</taxon>
        <taxon>Basidiomycota</taxon>
        <taxon>Agaricomycotina</taxon>
        <taxon>Agaricomycetes</taxon>
        <taxon>Agaricomycetidae</taxon>
        <taxon>Agaricales</taxon>
        <taxon>Pleurotineae</taxon>
        <taxon>Pleurotaceae</taxon>
        <taxon>Hohenbuehelia</taxon>
    </lineage>
</organism>
<evidence type="ECO:0000313" key="2">
    <source>
        <dbReference type="EMBL" id="KAL0945122.1"/>
    </source>
</evidence>
<sequence length="92" mass="9751">MSDAGLPQDESIFASLSNADDGSGSDSSEAAHSNFCRTLALSVSKALNERLTSLNNKFSSSAPPSPFEKESEKAFATIAEFRFLFPQTSSPA</sequence>
<accession>A0ABR3IPA7</accession>
<feature type="region of interest" description="Disordered" evidence="1">
    <location>
        <begin position="1"/>
        <end position="30"/>
    </location>
</feature>
<dbReference type="Proteomes" id="UP001556367">
    <property type="component" value="Unassembled WGS sequence"/>
</dbReference>
<reference evidence="3" key="1">
    <citation type="submission" date="2024-06" db="EMBL/GenBank/DDBJ databases">
        <title>Multi-omics analyses provide insights into the biosynthesis of the anticancer antibiotic pleurotin in Hohenbuehelia grisea.</title>
        <authorList>
            <person name="Weaver J.A."/>
            <person name="Alberti F."/>
        </authorList>
    </citation>
    <scope>NUCLEOTIDE SEQUENCE [LARGE SCALE GENOMIC DNA]</scope>
    <source>
        <strain evidence="3">T-177</strain>
    </source>
</reference>
<evidence type="ECO:0000256" key="1">
    <source>
        <dbReference type="SAM" id="MobiDB-lite"/>
    </source>
</evidence>
<dbReference type="EMBL" id="JASNQZ010000019">
    <property type="protein sequence ID" value="KAL0945122.1"/>
    <property type="molecule type" value="Genomic_DNA"/>
</dbReference>
<gene>
    <name evidence="2" type="ORF">HGRIS_004275</name>
</gene>
<keyword evidence="3" id="KW-1185">Reference proteome</keyword>
<protein>
    <submittedName>
        <fullName evidence="2">Uncharacterized protein</fullName>
    </submittedName>
</protein>
<proteinExistence type="predicted"/>